<sequence length="104" mass="12162">MNSQQYLNDMIGKLHQLIDDLKMLRDGKQPAPEILDDSPALYDWSQTTRPAVCLEGFIQEHPRLGRNKLIITSDLYYLDPELQFARTLSRFYRLGNPARFGRQH</sequence>
<dbReference type="RefSeq" id="WP_151652392.1">
    <property type="nucleotide sequence ID" value="NZ_WBVX01000018.1"/>
</dbReference>
<gene>
    <name evidence="1" type="ORF">F9L08_17075</name>
</gene>
<name>A0A6L3YIR6_9HYPH</name>
<dbReference type="Pfam" id="PF20339">
    <property type="entry name" value="DUF6634"/>
    <property type="match status" value="1"/>
</dbReference>
<comment type="caution">
    <text evidence="1">The sequence shown here is derived from an EMBL/GenBank/DDBJ whole genome shotgun (WGS) entry which is preliminary data.</text>
</comment>
<accession>A0A6L3YIR6</accession>
<organism evidence="1 2">
    <name type="scientific">Brucella tritici</name>
    <dbReference type="NCBI Taxonomy" id="94626"/>
    <lineage>
        <taxon>Bacteria</taxon>
        <taxon>Pseudomonadati</taxon>
        <taxon>Pseudomonadota</taxon>
        <taxon>Alphaproteobacteria</taxon>
        <taxon>Hyphomicrobiales</taxon>
        <taxon>Brucellaceae</taxon>
        <taxon>Brucella/Ochrobactrum group</taxon>
        <taxon>Brucella</taxon>
    </lineage>
</organism>
<evidence type="ECO:0000313" key="1">
    <source>
        <dbReference type="EMBL" id="KAB2682817.1"/>
    </source>
</evidence>
<dbReference type="AlphaFoldDB" id="A0A6L3YIR6"/>
<evidence type="ECO:0000313" key="2">
    <source>
        <dbReference type="Proteomes" id="UP000481643"/>
    </source>
</evidence>
<dbReference type="InterPro" id="IPR046574">
    <property type="entry name" value="DUF6634"/>
</dbReference>
<proteinExistence type="predicted"/>
<protein>
    <submittedName>
        <fullName evidence="1">Uncharacterized protein</fullName>
    </submittedName>
</protein>
<dbReference type="EMBL" id="WBVX01000018">
    <property type="protein sequence ID" value="KAB2682817.1"/>
    <property type="molecule type" value="Genomic_DNA"/>
</dbReference>
<dbReference type="Proteomes" id="UP000481643">
    <property type="component" value="Unassembled WGS sequence"/>
</dbReference>
<reference evidence="1 2" key="1">
    <citation type="submission" date="2019-09" db="EMBL/GenBank/DDBJ databases">
        <title>Taxonomic organization of the family Brucellaceae based on a phylogenomic approach.</title>
        <authorList>
            <person name="Leclercq S."/>
            <person name="Cloeckaert A."/>
            <person name="Zygmunt M.S."/>
        </authorList>
    </citation>
    <scope>NUCLEOTIDE SEQUENCE [LARGE SCALE GENOMIC DNA]</scope>
    <source>
        <strain evidence="1 2">WS1830</strain>
    </source>
</reference>